<keyword evidence="1" id="KW-0175">Coiled coil</keyword>
<feature type="region of interest" description="Disordered" evidence="2">
    <location>
        <begin position="299"/>
        <end position="330"/>
    </location>
</feature>
<feature type="compositionally biased region" description="Pro residues" evidence="2">
    <location>
        <begin position="312"/>
        <end position="324"/>
    </location>
</feature>
<name>A0A1Y2I3R9_9FUNG</name>
<dbReference type="AlphaFoldDB" id="A0A1Y2I3R9"/>
<evidence type="ECO:0000256" key="2">
    <source>
        <dbReference type="SAM" id="MobiDB-lite"/>
    </source>
</evidence>
<dbReference type="EMBL" id="MCFL01000004">
    <property type="protein sequence ID" value="ORZ40032.1"/>
    <property type="molecule type" value="Genomic_DNA"/>
</dbReference>
<feature type="region of interest" description="Disordered" evidence="2">
    <location>
        <begin position="456"/>
        <end position="481"/>
    </location>
</feature>
<feature type="compositionally biased region" description="Low complexity" evidence="2">
    <location>
        <begin position="1"/>
        <end position="12"/>
    </location>
</feature>
<protein>
    <submittedName>
        <fullName evidence="3">Uncharacterized protein</fullName>
    </submittedName>
</protein>
<feature type="region of interest" description="Disordered" evidence="2">
    <location>
        <begin position="1"/>
        <end position="40"/>
    </location>
</feature>
<feature type="coiled-coil region" evidence="1">
    <location>
        <begin position="61"/>
        <end position="152"/>
    </location>
</feature>
<evidence type="ECO:0000313" key="4">
    <source>
        <dbReference type="Proteomes" id="UP000193411"/>
    </source>
</evidence>
<evidence type="ECO:0000256" key="1">
    <source>
        <dbReference type="SAM" id="Coils"/>
    </source>
</evidence>
<dbReference type="PANTHER" id="PTHR43941">
    <property type="entry name" value="STRUCTURAL MAINTENANCE OF CHROMOSOMES PROTEIN 2"/>
    <property type="match status" value="1"/>
</dbReference>
<feature type="coiled-coil region" evidence="1">
    <location>
        <begin position="180"/>
        <end position="253"/>
    </location>
</feature>
<gene>
    <name evidence="3" type="ORF">BCR44DRAFT_1220604</name>
</gene>
<dbReference type="STRING" id="765915.A0A1Y2I3R9"/>
<dbReference type="Proteomes" id="UP000193411">
    <property type="component" value="Unassembled WGS sequence"/>
</dbReference>
<reference evidence="3 4" key="1">
    <citation type="submission" date="2016-07" db="EMBL/GenBank/DDBJ databases">
        <title>Pervasive Adenine N6-methylation of Active Genes in Fungi.</title>
        <authorList>
            <consortium name="DOE Joint Genome Institute"/>
            <person name="Mondo S.J."/>
            <person name="Dannebaum R.O."/>
            <person name="Kuo R.C."/>
            <person name="Labutti K."/>
            <person name="Haridas S."/>
            <person name="Kuo A."/>
            <person name="Salamov A."/>
            <person name="Ahrendt S.R."/>
            <person name="Lipzen A."/>
            <person name="Sullivan W."/>
            <person name="Andreopoulos W.B."/>
            <person name="Clum A."/>
            <person name="Lindquist E."/>
            <person name="Daum C."/>
            <person name="Ramamoorthy G.K."/>
            <person name="Gryganskyi A."/>
            <person name="Culley D."/>
            <person name="Magnuson J.K."/>
            <person name="James T.Y."/>
            <person name="O'Malley M.A."/>
            <person name="Stajich J.E."/>
            <person name="Spatafora J.W."/>
            <person name="Visel A."/>
            <person name="Grigoriev I.V."/>
        </authorList>
    </citation>
    <scope>NUCLEOTIDE SEQUENCE [LARGE SCALE GENOMIC DNA]</scope>
    <source>
        <strain evidence="3 4">PL171</strain>
    </source>
</reference>
<sequence length="503" mass="55680">MQSALAEAQAAETRARADRDALHSQLTQAHRERDQAVATAKSMAKDLKRLAHRVTELAAVGEQSDAENAKLNEEVGELQAERDRMQALVDTTKESAAKEMNRLRDEVARVREEHVQDRMAWMQEAKDREKVLALAEARVQMQAEELARIREHHNGFPQQLQQLYQQADRDVGHGDHAAVIEELESENAELADVIRAMREEMERVAAAHRRELDELTERARVAESKGQEAQQRVEERERAMVEKNHELERLAEKVRLATASAPTPQLFPQLLPAAAPSVPTWNPQLGQWVLVPAPVQPSTAHLQQSLNHPSHHPPAPPAPNPPLPTTLSADHGQAMDSLRAEYQTQLDHHRSQLLEALSDRERLISESNRLHAELRRVRSQLARVPQPPLLADTQVQTDPILIASMGHMPPAFSEAAVLANAAKGKRRGVGSLVAGAVNATSDAGATKGIGGLTVGNGSQHLKAQSQSQGTRGKSGTLEESKRDALLRLRKMGLRNWNDTRDDE</sequence>
<feature type="compositionally biased region" description="Polar residues" evidence="2">
    <location>
        <begin position="456"/>
        <end position="473"/>
    </location>
</feature>
<comment type="caution">
    <text evidence="3">The sequence shown here is derived from an EMBL/GenBank/DDBJ whole genome shotgun (WGS) entry which is preliminary data.</text>
</comment>
<keyword evidence="4" id="KW-1185">Reference proteome</keyword>
<evidence type="ECO:0000313" key="3">
    <source>
        <dbReference type="EMBL" id="ORZ40032.1"/>
    </source>
</evidence>
<feature type="compositionally biased region" description="Basic and acidic residues" evidence="2">
    <location>
        <begin position="13"/>
        <end position="22"/>
    </location>
</feature>
<organism evidence="3 4">
    <name type="scientific">Catenaria anguillulae PL171</name>
    <dbReference type="NCBI Taxonomy" id="765915"/>
    <lineage>
        <taxon>Eukaryota</taxon>
        <taxon>Fungi</taxon>
        <taxon>Fungi incertae sedis</taxon>
        <taxon>Blastocladiomycota</taxon>
        <taxon>Blastocladiomycetes</taxon>
        <taxon>Blastocladiales</taxon>
        <taxon>Catenariaceae</taxon>
        <taxon>Catenaria</taxon>
    </lineage>
</organism>
<accession>A0A1Y2I3R9</accession>
<proteinExistence type="predicted"/>